<dbReference type="AlphaFoldDB" id="A0A0F9MMR1"/>
<dbReference type="InterPro" id="IPR025595">
    <property type="entry name" value="PterinBD-DUF4346"/>
</dbReference>
<dbReference type="InterPro" id="IPR000489">
    <property type="entry name" value="Pterin-binding_dom"/>
</dbReference>
<evidence type="ECO:0000259" key="1">
    <source>
        <dbReference type="PROSITE" id="PS50972"/>
    </source>
</evidence>
<reference evidence="2" key="1">
    <citation type="journal article" date="2015" name="Nature">
        <title>Complex archaea that bridge the gap between prokaryotes and eukaryotes.</title>
        <authorList>
            <person name="Spang A."/>
            <person name="Saw J.H."/>
            <person name="Jorgensen S.L."/>
            <person name="Zaremba-Niedzwiedzka K."/>
            <person name="Martijn J."/>
            <person name="Lind A.E."/>
            <person name="van Eijk R."/>
            <person name="Schleper C."/>
            <person name="Guy L."/>
            <person name="Ettema T.J."/>
        </authorList>
    </citation>
    <scope>NUCLEOTIDE SEQUENCE</scope>
</reference>
<dbReference type="Pfam" id="PF14251">
    <property type="entry name" value="PterinBD-DUF4346"/>
    <property type="match status" value="1"/>
</dbReference>
<dbReference type="Pfam" id="PF00809">
    <property type="entry name" value="Pterin_bind"/>
    <property type="match status" value="1"/>
</dbReference>
<evidence type="ECO:0000313" key="2">
    <source>
        <dbReference type="EMBL" id="KKM70442.1"/>
    </source>
</evidence>
<dbReference type="Gene3D" id="3.20.20.20">
    <property type="entry name" value="Dihydropteroate synthase-like"/>
    <property type="match status" value="1"/>
</dbReference>
<feature type="domain" description="Pterin-binding" evidence="1">
    <location>
        <begin position="55"/>
        <end position="298"/>
    </location>
</feature>
<sequence length="425" mass="47843">MLKNLGKVDLSNIIPANKLIERSGEDFYNQIVKEQYNNAKEDLGARTYYINKEKSDIMIGRNLPPPIIAEIVNCTSKSDKSIIKKANHYIKSGADIIDLGCVSNKPNPLRIKEIIQILRENSNTLLSIDSMDSSEILAAIDVNIDMILSLDIGNYKEFIDIPKDIPIVILPTNIKEGNFPKDPQTRIEKLQTITKKLIDHGFTKLIADPLLETPISPGISNSLEAYFLYNKLPPEEQLPLFFGISNVVELMDIDSVGINGLLASIAVELDMGVLFTVEHSTKLFGGVRELKDSVKLNYLAKYKKTPPINQGISVFKAKGKTTQKIPQIKEAEAVFVNKLMKDYIPDEKGYFRIYSDQFLSKIYVLFYTNKDILLYTFIGDNAEAISKEIINHNLTGDISHLNYIGRELKKAEISLILGKPYIQDE</sequence>
<protein>
    <recommendedName>
        <fullName evidence="1">Pterin-binding domain-containing protein</fullName>
    </recommendedName>
</protein>
<dbReference type="GO" id="GO:0042558">
    <property type="term" value="P:pteridine-containing compound metabolic process"/>
    <property type="evidence" value="ECO:0007669"/>
    <property type="project" value="InterPro"/>
</dbReference>
<dbReference type="SUPFAM" id="SSF51717">
    <property type="entry name" value="Dihydropteroate synthetase-like"/>
    <property type="match status" value="1"/>
</dbReference>
<dbReference type="PROSITE" id="PS50972">
    <property type="entry name" value="PTERIN_BINDING"/>
    <property type="match status" value="1"/>
</dbReference>
<gene>
    <name evidence="2" type="ORF">LCGC14_1440680</name>
</gene>
<organism evidence="2">
    <name type="scientific">marine sediment metagenome</name>
    <dbReference type="NCBI Taxonomy" id="412755"/>
    <lineage>
        <taxon>unclassified sequences</taxon>
        <taxon>metagenomes</taxon>
        <taxon>ecological metagenomes</taxon>
    </lineage>
</organism>
<proteinExistence type="predicted"/>
<comment type="caution">
    <text evidence="2">The sequence shown here is derived from an EMBL/GenBank/DDBJ whole genome shotgun (WGS) entry which is preliminary data.</text>
</comment>
<accession>A0A0F9MMR1</accession>
<dbReference type="InterPro" id="IPR011005">
    <property type="entry name" value="Dihydropteroate_synth-like_sf"/>
</dbReference>
<dbReference type="EMBL" id="LAZR01009817">
    <property type="protein sequence ID" value="KKM70442.1"/>
    <property type="molecule type" value="Genomic_DNA"/>
</dbReference>
<name>A0A0F9MMR1_9ZZZZ</name>